<keyword evidence="1" id="KW-0645">Protease</keyword>
<feature type="compositionally biased region" description="Low complexity" evidence="5">
    <location>
        <begin position="61"/>
        <end position="75"/>
    </location>
</feature>
<sequence>MSPIKFKRFFTTIIYAGILIGVIWLYRYNQPFQRSIDNFTSAAQITINNWINPKTTQTDATNASETTSENGSESGQWTSTSATLYLDLNNQTLDQATREAIQAWNDTGAFTFKITTNRKKADVVITTMDNNSNGAAGLTKMNINSVTHYFVNGKMYLNQAYLLSPEYNYSYQQIVNTAEHELGHVIGLSHTDEISVMQPAGSLYSIQQLDIDNVQKFIINEK</sequence>
<dbReference type="CDD" id="cd04268">
    <property type="entry name" value="ZnMc_MMP_like"/>
    <property type="match status" value="1"/>
</dbReference>
<dbReference type="GO" id="GO:0004222">
    <property type="term" value="F:metalloendopeptidase activity"/>
    <property type="evidence" value="ECO:0007669"/>
    <property type="project" value="InterPro"/>
</dbReference>
<protein>
    <submittedName>
        <fullName evidence="8">Proteinase</fullName>
    </submittedName>
</protein>
<keyword evidence="2" id="KW-0479">Metal-binding</keyword>
<feature type="region of interest" description="Disordered" evidence="5">
    <location>
        <begin position="54"/>
        <end position="77"/>
    </location>
</feature>
<dbReference type="PATRIC" id="fig|1144300.3.peg.830"/>
<dbReference type="GO" id="GO:0008270">
    <property type="term" value="F:zinc ion binding"/>
    <property type="evidence" value="ECO:0007669"/>
    <property type="project" value="InterPro"/>
</dbReference>
<feature type="transmembrane region" description="Helical" evidence="6">
    <location>
        <begin position="9"/>
        <end position="26"/>
    </location>
</feature>
<dbReference type="Gene3D" id="3.40.390.10">
    <property type="entry name" value="Collagenase (Catalytic Domain)"/>
    <property type="match status" value="1"/>
</dbReference>
<dbReference type="AlphaFoldDB" id="H4GJC8"/>
<dbReference type="InterPro" id="IPR024079">
    <property type="entry name" value="MetalloPept_cat_dom_sf"/>
</dbReference>
<dbReference type="EMBL" id="AICN01000034">
    <property type="protein sequence ID" value="EHS86969.1"/>
    <property type="molecule type" value="Genomic_DNA"/>
</dbReference>
<feature type="domain" description="Peptidase M10 metallopeptidase" evidence="7">
    <location>
        <begin position="87"/>
        <end position="213"/>
    </location>
</feature>
<gene>
    <name evidence="8" type="ORF">PS3_3356</name>
</gene>
<dbReference type="OrthoDB" id="2148705at2"/>
<evidence type="ECO:0000313" key="9">
    <source>
        <dbReference type="Proteomes" id="UP000004567"/>
    </source>
</evidence>
<dbReference type="STRING" id="1144300.PS3_3356"/>
<dbReference type="Proteomes" id="UP000004567">
    <property type="component" value="Unassembled WGS sequence"/>
</dbReference>
<dbReference type="RefSeq" id="WP_007122161.1">
    <property type="nucleotide sequence ID" value="NZ_AICN01000034.1"/>
</dbReference>
<dbReference type="GO" id="GO:0006508">
    <property type="term" value="P:proteolysis"/>
    <property type="evidence" value="ECO:0007669"/>
    <property type="project" value="UniProtKB-KW"/>
</dbReference>
<evidence type="ECO:0000256" key="3">
    <source>
        <dbReference type="ARBA" id="ARBA00022801"/>
    </source>
</evidence>
<evidence type="ECO:0000256" key="4">
    <source>
        <dbReference type="ARBA" id="ARBA00022833"/>
    </source>
</evidence>
<keyword evidence="4" id="KW-0862">Zinc</keyword>
<organism evidence="8 9">
    <name type="scientific">Limosilactobacillus gastricus PS3</name>
    <dbReference type="NCBI Taxonomy" id="1144300"/>
    <lineage>
        <taxon>Bacteria</taxon>
        <taxon>Bacillati</taxon>
        <taxon>Bacillota</taxon>
        <taxon>Bacilli</taxon>
        <taxon>Lactobacillales</taxon>
        <taxon>Lactobacillaceae</taxon>
        <taxon>Limosilactobacillus</taxon>
    </lineage>
</organism>
<keyword evidence="6" id="KW-0472">Membrane</keyword>
<dbReference type="GO" id="GO:0031012">
    <property type="term" value="C:extracellular matrix"/>
    <property type="evidence" value="ECO:0007669"/>
    <property type="project" value="InterPro"/>
</dbReference>
<comment type="caution">
    <text evidence="8">The sequence shown here is derived from an EMBL/GenBank/DDBJ whole genome shotgun (WGS) entry which is preliminary data.</text>
</comment>
<evidence type="ECO:0000313" key="8">
    <source>
        <dbReference type="EMBL" id="EHS86969.1"/>
    </source>
</evidence>
<keyword evidence="3" id="KW-0378">Hydrolase</keyword>
<keyword evidence="6" id="KW-0812">Transmembrane</keyword>
<proteinExistence type="predicted"/>
<evidence type="ECO:0000259" key="7">
    <source>
        <dbReference type="Pfam" id="PF00413"/>
    </source>
</evidence>
<name>H4GJC8_9LACO</name>
<reference evidence="8 9" key="1">
    <citation type="journal article" date="2013" name="Genome Announc.">
        <title>Genome Sequence of Lactobacillus gastricus PS3, a Strain Isolated from Human Milk.</title>
        <authorList>
            <person name="Martin V."/>
            <person name="Cardenas N."/>
            <person name="Jimenez E."/>
            <person name="Maldonado A."/>
            <person name="Rodriguez J.M."/>
            <person name="Fernandez L."/>
        </authorList>
    </citation>
    <scope>NUCLEOTIDE SEQUENCE [LARGE SCALE GENOMIC DNA]</scope>
    <source>
        <strain evidence="8 9">PS3</strain>
    </source>
</reference>
<evidence type="ECO:0000256" key="1">
    <source>
        <dbReference type="ARBA" id="ARBA00022670"/>
    </source>
</evidence>
<keyword evidence="6" id="KW-1133">Transmembrane helix</keyword>
<evidence type="ECO:0000256" key="2">
    <source>
        <dbReference type="ARBA" id="ARBA00022723"/>
    </source>
</evidence>
<evidence type="ECO:0000256" key="5">
    <source>
        <dbReference type="SAM" id="MobiDB-lite"/>
    </source>
</evidence>
<dbReference type="Pfam" id="PF00413">
    <property type="entry name" value="Peptidase_M10"/>
    <property type="match status" value="1"/>
</dbReference>
<accession>H4GJC8</accession>
<dbReference type="SUPFAM" id="SSF55486">
    <property type="entry name" value="Metalloproteases ('zincins'), catalytic domain"/>
    <property type="match status" value="1"/>
</dbReference>
<dbReference type="InterPro" id="IPR001818">
    <property type="entry name" value="Pept_M10_metallopeptidase"/>
</dbReference>
<evidence type="ECO:0000256" key="6">
    <source>
        <dbReference type="SAM" id="Phobius"/>
    </source>
</evidence>